<dbReference type="CDD" id="cd19963">
    <property type="entry name" value="PBP1_BMP-like"/>
    <property type="match status" value="1"/>
</dbReference>
<reference evidence="3 4" key="1">
    <citation type="submission" date="2023-04" db="EMBL/GenBank/DDBJ databases">
        <title>Fusibacter bizertensis strain WBS, isolated from littoral bottom sediments of the Arctic seas - biochemical and genomic analysis.</title>
        <authorList>
            <person name="Brioukhanov A.L."/>
        </authorList>
    </citation>
    <scope>NUCLEOTIDE SEQUENCE [LARGE SCALE GENOMIC DNA]</scope>
    <source>
        <strain evidence="3 4">WBS</strain>
    </source>
</reference>
<evidence type="ECO:0000256" key="1">
    <source>
        <dbReference type="ARBA" id="ARBA00022729"/>
    </source>
</evidence>
<feature type="domain" description="ABC transporter substrate-binding protein PnrA-like" evidence="2">
    <location>
        <begin position="299"/>
        <end position="572"/>
    </location>
</feature>
<sequence length="639" mass="73411">MAMTMTLREYYEDAKSKGKKEYNRFKARGKSGHLSSLDGLLKDVDIVGTVSLGNYEIPLHKVVGTYYHARRMLFSKSFLPLESDTSEFGLKWIEVCRAHLEEGIRDSIKVYEYLNFYYVMEGNKRVSVLKYFDAVTVQAEIIRLIPKFDPDDEDIVNYYAFLEFFDVTKLVSIWLSKPRRFKRLLSYLEEYAPADILPENKYIHFQKYVYHPFRTIYLEAGGEALPMTTGDAFLLYAKLYKIPDYLDEQQIRAIMPSLIKELTNYGEEEEELDIVTNADDMEKATIFDALTSFIAPKKIKVGFVYARNTQSSGWTYSHDLGKNYVEEVFKDQITTGVIDNVPEDDSAYEVIKSFAEDGNYDVIFTTSEVFRKATLKCAIELPKVKFFSCSGNRPYVHMSNYFGRTYEPRFLAGIIAGAMTTSNLIGYTATDASPEVISSINAFAIGAKLVNPKAEVLVAWTGEWNNPKKSTNISEKLIEMGADMISNKNLIVPREVTWDYGVYAMLCDINPETKLPNNYLAAPIWKWGKFYEKMISSMLNGTYQRMLASTNQSQRIINFWWGLDVGVIDLYAAEELIPRDTVKLLKLMKEMIMSEQYHPFIGPVYDNNGQLQIEKDVIPTPEEIMSMEWFADNVKIIVQ</sequence>
<gene>
    <name evidence="3" type="ORF">QE109_06585</name>
</gene>
<comment type="caution">
    <text evidence="3">The sequence shown here is derived from an EMBL/GenBank/DDBJ whole genome shotgun (WGS) entry which is preliminary data.</text>
</comment>
<dbReference type="InterPro" id="IPR003760">
    <property type="entry name" value="PnrA-like"/>
</dbReference>
<dbReference type="RefSeq" id="WP_281093626.1">
    <property type="nucleotide sequence ID" value="NZ_JARYZI010000003.1"/>
</dbReference>
<name>A0ABT6NBK9_9FIRM</name>
<organism evidence="3 4">
    <name type="scientific">Fusibacter bizertensis</name>
    <dbReference type="NCBI Taxonomy" id="1488331"/>
    <lineage>
        <taxon>Bacteria</taxon>
        <taxon>Bacillati</taxon>
        <taxon>Bacillota</taxon>
        <taxon>Clostridia</taxon>
        <taxon>Eubacteriales</taxon>
        <taxon>Eubacteriales Family XII. Incertae Sedis</taxon>
        <taxon>Fusibacter</taxon>
    </lineage>
</organism>
<dbReference type="PANTHER" id="PTHR43208">
    <property type="entry name" value="ABC TRANSPORTER SUBSTRATE-BINDING PROTEIN"/>
    <property type="match status" value="1"/>
</dbReference>
<protein>
    <submittedName>
        <fullName evidence="3">BMP family ABC transporter substrate-binding protein</fullName>
    </submittedName>
</protein>
<evidence type="ECO:0000313" key="4">
    <source>
        <dbReference type="Proteomes" id="UP001158045"/>
    </source>
</evidence>
<dbReference type="PANTHER" id="PTHR43208:SF1">
    <property type="entry name" value="ABC TRANSPORTER SUBSTRATE-BINDING PROTEIN"/>
    <property type="match status" value="1"/>
</dbReference>
<proteinExistence type="predicted"/>
<keyword evidence="1" id="KW-0732">Signal</keyword>
<dbReference type="Pfam" id="PF02608">
    <property type="entry name" value="Bmp"/>
    <property type="match status" value="1"/>
</dbReference>
<keyword evidence="4" id="KW-1185">Reference proteome</keyword>
<accession>A0ABT6NBK9</accession>
<dbReference type="Proteomes" id="UP001158045">
    <property type="component" value="Unassembled WGS sequence"/>
</dbReference>
<evidence type="ECO:0000259" key="2">
    <source>
        <dbReference type="Pfam" id="PF02608"/>
    </source>
</evidence>
<dbReference type="InterPro" id="IPR052910">
    <property type="entry name" value="ABC-Purine-Binding"/>
</dbReference>
<dbReference type="EMBL" id="JARYZI010000003">
    <property type="protein sequence ID" value="MDH8677805.1"/>
    <property type="molecule type" value="Genomic_DNA"/>
</dbReference>
<evidence type="ECO:0000313" key="3">
    <source>
        <dbReference type="EMBL" id="MDH8677805.1"/>
    </source>
</evidence>
<dbReference type="Gene3D" id="3.40.50.2300">
    <property type="match status" value="2"/>
</dbReference>